<evidence type="ECO:0000256" key="1">
    <source>
        <dbReference type="SAM" id="MobiDB-lite"/>
    </source>
</evidence>
<keyword evidence="2" id="KW-0812">Transmembrane</keyword>
<dbReference type="GeneID" id="9618872"/>
<feature type="compositionally biased region" description="Low complexity" evidence="1">
    <location>
        <begin position="1000"/>
        <end position="1016"/>
    </location>
</feature>
<name>D8TT55_VOLCA</name>
<evidence type="ECO:0000256" key="2">
    <source>
        <dbReference type="SAM" id="Phobius"/>
    </source>
</evidence>
<dbReference type="OrthoDB" id="551230at2759"/>
<dbReference type="InParanoid" id="D8TT55"/>
<feature type="compositionally biased region" description="Polar residues" evidence="1">
    <location>
        <begin position="1212"/>
        <end position="1228"/>
    </location>
</feature>
<keyword evidence="4" id="KW-1185">Reference proteome</keyword>
<feature type="region of interest" description="Disordered" evidence="1">
    <location>
        <begin position="981"/>
        <end position="1149"/>
    </location>
</feature>
<proteinExistence type="predicted"/>
<protein>
    <submittedName>
        <fullName evidence="3">Uncharacterized protein</fullName>
    </submittedName>
</protein>
<evidence type="ECO:0000313" key="4">
    <source>
        <dbReference type="Proteomes" id="UP000001058"/>
    </source>
</evidence>
<feature type="compositionally biased region" description="Low complexity" evidence="1">
    <location>
        <begin position="931"/>
        <end position="940"/>
    </location>
</feature>
<evidence type="ECO:0000313" key="3">
    <source>
        <dbReference type="EMBL" id="EFJ49135.1"/>
    </source>
</evidence>
<dbReference type="Proteomes" id="UP000001058">
    <property type="component" value="Unassembled WGS sequence"/>
</dbReference>
<keyword evidence="2" id="KW-1133">Transmembrane helix</keyword>
<dbReference type="RefSeq" id="XP_002949583.1">
    <property type="nucleotide sequence ID" value="XM_002949537.1"/>
</dbReference>
<feature type="compositionally biased region" description="Low complexity" evidence="1">
    <location>
        <begin position="912"/>
        <end position="921"/>
    </location>
</feature>
<feature type="transmembrane region" description="Helical" evidence="2">
    <location>
        <begin position="165"/>
        <end position="188"/>
    </location>
</feature>
<feature type="compositionally biased region" description="Low complexity" evidence="1">
    <location>
        <begin position="1052"/>
        <end position="1062"/>
    </location>
</feature>
<dbReference type="eggNOG" id="ENOG502S9VR">
    <property type="taxonomic scope" value="Eukaryota"/>
</dbReference>
<feature type="compositionally biased region" description="Pro residues" evidence="1">
    <location>
        <begin position="1257"/>
        <end position="1271"/>
    </location>
</feature>
<dbReference type="AlphaFoldDB" id="D8TT55"/>
<organism evidence="4">
    <name type="scientific">Volvox carteri f. nagariensis</name>
    <dbReference type="NCBI Taxonomy" id="3068"/>
    <lineage>
        <taxon>Eukaryota</taxon>
        <taxon>Viridiplantae</taxon>
        <taxon>Chlorophyta</taxon>
        <taxon>core chlorophytes</taxon>
        <taxon>Chlorophyceae</taxon>
        <taxon>CS clade</taxon>
        <taxon>Chlamydomonadales</taxon>
        <taxon>Volvocaceae</taxon>
        <taxon>Volvox</taxon>
    </lineage>
</organism>
<accession>D8TT55</accession>
<feature type="transmembrane region" description="Helical" evidence="2">
    <location>
        <begin position="133"/>
        <end position="153"/>
    </location>
</feature>
<gene>
    <name evidence="3" type="ORF">VOLCADRAFT_89973</name>
</gene>
<feature type="region of interest" description="Disordered" evidence="1">
    <location>
        <begin position="1"/>
        <end position="30"/>
    </location>
</feature>
<feature type="compositionally biased region" description="Low complexity" evidence="1">
    <location>
        <begin position="15"/>
        <end position="26"/>
    </location>
</feature>
<dbReference type="EMBL" id="GL378336">
    <property type="protein sequence ID" value="EFJ49135.1"/>
    <property type="molecule type" value="Genomic_DNA"/>
</dbReference>
<keyword evidence="2" id="KW-0472">Membrane</keyword>
<dbReference type="KEGG" id="vcn:VOLCADRAFT_89973"/>
<feature type="transmembrane region" description="Helical" evidence="2">
    <location>
        <begin position="94"/>
        <end position="113"/>
    </location>
</feature>
<reference evidence="3 4" key="1">
    <citation type="journal article" date="2010" name="Science">
        <title>Genomic analysis of organismal complexity in the multicellular green alga Volvox carteri.</title>
        <authorList>
            <person name="Prochnik S.E."/>
            <person name="Umen J."/>
            <person name="Nedelcu A.M."/>
            <person name="Hallmann A."/>
            <person name="Miller S.M."/>
            <person name="Nishii I."/>
            <person name="Ferris P."/>
            <person name="Kuo A."/>
            <person name="Mitros T."/>
            <person name="Fritz-Laylin L.K."/>
            <person name="Hellsten U."/>
            <person name="Chapman J."/>
            <person name="Simakov O."/>
            <person name="Rensing S.A."/>
            <person name="Terry A."/>
            <person name="Pangilinan J."/>
            <person name="Kapitonov V."/>
            <person name="Jurka J."/>
            <person name="Salamov A."/>
            <person name="Shapiro H."/>
            <person name="Schmutz J."/>
            <person name="Grimwood J."/>
            <person name="Lindquist E."/>
            <person name="Lucas S."/>
            <person name="Grigoriev I.V."/>
            <person name="Schmitt R."/>
            <person name="Kirk D."/>
            <person name="Rokhsar D.S."/>
        </authorList>
    </citation>
    <scope>NUCLEOTIDE SEQUENCE [LARGE SCALE GENOMIC DNA]</scope>
    <source>
        <strain evidence="4">f. Nagariensis / Eve</strain>
    </source>
</reference>
<feature type="region of interest" description="Disordered" evidence="1">
    <location>
        <begin position="1186"/>
        <end position="1271"/>
    </location>
</feature>
<feature type="region of interest" description="Disordered" evidence="1">
    <location>
        <begin position="874"/>
        <end position="963"/>
    </location>
</feature>
<feature type="compositionally biased region" description="Polar residues" evidence="1">
    <location>
        <begin position="1071"/>
        <end position="1082"/>
    </location>
</feature>
<sequence>MNNKGAVWTSGPTLGAPESPAAESGSSGSGSGFGFKAEGGSVTTGSGGDLAVLLPQGVTSTAANSLTVQLDASVAGCYDAFTGLKLPYDISSSLSLTSPLVVTPVTTLLAAAVAAVTSGGDDSLSSGTVVERAYGMVGVKVTASAVAGGLVALRQADIDERRTGVRMVFADAALSSLVITGAAALAAFPAGTLPSCTTEAALVNAVYGSLAAHINTSASLAISLDGTSLLSDVVTAAAKDKCGASTATMSNKDVQALLTQGSLLYRMVQSSLLSNGSSSSSNGGSIIDDELAVLPLEALSTASRVSYVVQTQAPTVLKALSSNTMAVQDLTKVWAAHLADAPVDLAGMASEVGLGSLAPSAGTLRIRVRALGGLKQCQVQLQSPYLANSTNVTTDSRGFANASGVCAPMVTVPSGCMDSALSANNASVPMPPFKIYVHVCVRVWGVQLVFKPSPTSLGHLLAPAFPFIGNSPAGPVKALVPFNTTAVINPAAAIATAAFMHLRTNEAAAAGGNDERASHITAADYALPYTYFGVGLVGRKDALPANTSFVSQEWKAGSLLDQRAFLVNLRLLLVLNTSSEVVLGLQRPAGTPADEVQKDRVVSALVSQIAADMLSNKLMITERSYLEGLIMSVYKETRGSTTGGSRRALQQSEQVKKVLAITASVLSNCTKRLEGLDANCTAAAADGGGDGSDTLDAMSKQAANVTAMMLYAVVPDLRNLTTARSDAAIAAMEQNIVNSYMVDNPEIPAGIFIDTTEFSNKDGDALASIDNGNPTPALEAPSRSLIPPMAAAAGSPLSGQIAIAPDIAGGGSTREAGRGTLLPMSIALSATIGSVLVLAAAVFAVRHVKARNAFRFKLDENAFRLALDDGSPPPLARLSSPCMSGCSKDGRRGSLASSELKAHSNFSNTNDPEAASSSPPEAAAPPPPLPLAVTASASAPGLLYDSEMSPRRHHEHHHGHQEFLVQTQEPQQEWQRLVQTREPHGSGSPVGLLLPPPEPQLLNRQQQQQQQQVEVQSIRDLKSASTARGPGPDADDSKETPVELNSNDKYPSYHSGSSSNNSTMPYGSPPRASSSGTGSADQPQAYAESARGGPKCTAVTMGCTEITPAAAGPEEEAAADNHFDGRAGTGGNPMQRVNGGGGDGAYPAARSADSIPIAAAGQSAELPSEALAAVLAALRAVRTLGSSMDGNHEGAAGLDPRSGSGSGPSSKALHSSRSMVKSRSTTADPSPWPTPPGQVTSPAEDAPLQRPSMDAVPSPPPPPPLPGSGFP</sequence>